<protein>
    <recommendedName>
        <fullName evidence="3">Type II toxin-antitoxin system RelE/ParE family toxin</fullName>
    </recommendedName>
</protein>
<organism evidence="1 2">
    <name type="scientific">candidate division WS6 bacterium OLB20</name>
    <dbReference type="NCBI Taxonomy" id="1617426"/>
    <lineage>
        <taxon>Bacteria</taxon>
        <taxon>Candidatus Dojkabacteria</taxon>
    </lineage>
</organism>
<gene>
    <name evidence="1" type="ORF">TR69_WS6001000519</name>
</gene>
<evidence type="ECO:0008006" key="3">
    <source>
        <dbReference type="Google" id="ProtNLM"/>
    </source>
</evidence>
<sequence length="84" mass="9811">MTEITYTSKAKDDLARIHWRTRERIISMLAGIYGKNPVKVGFKQVSDTELMKLYVEDHVILGKVEERQLSIITVQKRQPIRIPE</sequence>
<dbReference type="AlphaFoldDB" id="A0A136LXZ6"/>
<proteinExistence type="predicted"/>
<comment type="caution">
    <text evidence="1">The sequence shown here is derived from an EMBL/GenBank/DDBJ whole genome shotgun (WGS) entry which is preliminary data.</text>
</comment>
<dbReference type="InterPro" id="IPR035093">
    <property type="entry name" value="RelE/ParE_toxin_dom_sf"/>
</dbReference>
<evidence type="ECO:0000313" key="1">
    <source>
        <dbReference type="EMBL" id="KXK26515.1"/>
    </source>
</evidence>
<reference evidence="1 2" key="1">
    <citation type="submission" date="2015-02" db="EMBL/GenBank/DDBJ databases">
        <title>Improved understanding of the partial-nitritation anammox process through 23 genomes representing the majority of the microbial community.</title>
        <authorList>
            <person name="Speth D.R."/>
            <person name="In T Zandt M."/>
            <person name="Guerrero Cruz S."/>
            <person name="Jetten M.S."/>
            <person name="Dutilh B.E."/>
        </authorList>
    </citation>
    <scope>NUCLEOTIDE SEQUENCE [LARGE SCALE GENOMIC DNA]</scope>
    <source>
        <strain evidence="1">OLB20</strain>
    </source>
</reference>
<dbReference type="STRING" id="1617426.TR69_WS6001000519"/>
<dbReference type="Proteomes" id="UP000070457">
    <property type="component" value="Unassembled WGS sequence"/>
</dbReference>
<name>A0A136LXZ6_9BACT</name>
<dbReference type="EMBL" id="JYNZ01000003">
    <property type="protein sequence ID" value="KXK26515.1"/>
    <property type="molecule type" value="Genomic_DNA"/>
</dbReference>
<accession>A0A136LXZ6</accession>
<dbReference type="SUPFAM" id="SSF143011">
    <property type="entry name" value="RelE-like"/>
    <property type="match status" value="1"/>
</dbReference>
<evidence type="ECO:0000313" key="2">
    <source>
        <dbReference type="Proteomes" id="UP000070457"/>
    </source>
</evidence>
<dbReference type="Gene3D" id="3.30.2310.20">
    <property type="entry name" value="RelE-like"/>
    <property type="match status" value="1"/>
</dbReference>